<dbReference type="InterPro" id="IPR050493">
    <property type="entry name" value="FAD-dep_Monooxygenase_BioMet"/>
</dbReference>
<dbReference type="EMBL" id="CP000677">
    <property type="protein sequence ID" value="ABP64298.1"/>
    <property type="molecule type" value="Genomic_DNA"/>
</dbReference>
<dbReference type="Gene3D" id="3.50.50.60">
    <property type="entry name" value="FAD/NAD(P)-binding domain"/>
    <property type="match status" value="1"/>
</dbReference>
<geneLocation type="plasmid" evidence="4 5">
    <name>pNL2</name>
</geneLocation>
<evidence type="ECO:0000259" key="3">
    <source>
        <dbReference type="Pfam" id="PF01494"/>
    </source>
</evidence>
<dbReference type="KEGG" id="nar:Saro_3438"/>
<dbReference type="InterPro" id="IPR036188">
    <property type="entry name" value="FAD/NAD-bd_sf"/>
</dbReference>
<organism evidence="4 5">
    <name type="scientific">Novosphingobium aromaticivorans (strain ATCC 700278 / DSM 12444 / CCUG 56034 / CIP 105152 / NBRC 16084 / F199)</name>
    <dbReference type="NCBI Taxonomy" id="279238"/>
    <lineage>
        <taxon>Bacteria</taxon>
        <taxon>Pseudomonadati</taxon>
        <taxon>Pseudomonadota</taxon>
        <taxon>Alphaproteobacteria</taxon>
        <taxon>Sphingomonadales</taxon>
        <taxon>Sphingomonadaceae</taxon>
        <taxon>Novosphingobium</taxon>
    </lineage>
</organism>
<keyword evidence="4" id="KW-0614">Plasmid</keyword>
<dbReference type="InterPro" id="IPR002938">
    <property type="entry name" value="FAD-bd"/>
</dbReference>
<evidence type="ECO:0000313" key="4">
    <source>
        <dbReference type="EMBL" id="ABP64298.1"/>
    </source>
</evidence>
<reference evidence="4 5" key="1">
    <citation type="submission" date="2007-04" db="EMBL/GenBank/DDBJ databases">
        <title>Complete sequence of plasmid pNL2 of Novosphingobium aromaticivorans DSM 12444.</title>
        <authorList>
            <consortium name="US DOE Joint Genome Institute"/>
            <person name="Copeland A."/>
            <person name="Lucas S."/>
            <person name="Lapidus A."/>
            <person name="Barry K."/>
            <person name="Detter J.C."/>
            <person name="Glavina del Rio T."/>
            <person name="Hammon N."/>
            <person name="Israni S."/>
            <person name="Dalin E."/>
            <person name="Tice H."/>
            <person name="Pitluck S."/>
            <person name="Chertkov O."/>
            <person name="Han C."/>
            <person name="Thomson S."/>
            <person name="Schmutz J."/>
            <person name="Larimer F."/>
            <person name="Land M."/>
            <person name="Kyrpides N."/>
            <person name="Ivanova N."/>
            <person name="Fredrickson J."/>
            <person name="Romine M.F."/>
            <person name="Richardson P."/>
        </authorList>
    </citation>
    <scope>NUCLEOTIDE SEQUENCE [LARGE SCALE GENOMIC DNA]</scope>
    <source>
        <strain evidence="5">ATCC 700278 / DSM 12444 / CCUG 56034 / CIP 105152 / NBRC 16084 / F199</strain>
        <plasmid evidence="4 5">pNL2</plasmid>
    </source>
</reference>
<gene>
    <name evidence="4" type="ordered locus">Saro_3438</name>
</gene>
<keyword evidence="2 4" id="KW-0503">Monooxygenase</keyword>
<dbReference type="Pfam" id="PF01494">
    <property type="entry name" value="FAD_binding_3"/>
    <property type="match status" value="1"/>
</dbReference>
<dbReference type="HOGENOM" id="CLU_009665_19_5_5"/>
<dbReference type="PANTHER" id="PTHR13789:SF309">
    <property type="entry name" value="PUTATIVE (AFU_ORTHOLOGUE AFUA_6G14510)-RELATED"/>
    <property type="match status" value="1"/>
</dbReference>
<dbReference type="NCBIfam" id="NF005313">
    <property type="entry name" value="PRK06847.1"/>
    <property type="match status" value="1"/>
</dbReference>
<dbReference type="Gene3D" id="3.30.9.30">
    <property type="match status" value="1"/>
</dbReference>
<dbReference type="PANTHER" id="PTHR13789">
    <property type="entry name" value="MONOOXYGENASE"/>
    <property type="match status" value="1"/>
</dbReference>
<sequence length="399" mass="43675">MDRYPPFGFVRAVPIASSGNMTGESISNIATALVVGGGIGGMATAISLAERGVTVDLVDLDPEWRVYGAGITITGPTLRAYRRLGMLDEIKHKGAITSKTRLFRYDGTHMLDLDEPVIEEGLPATGGIMRPVLHHIMQKRVRELEIPVRLGLTVDALENVQGGVDVRFSDRTARRYDLVVGADSVFSRVRDLAFAHMGPAQPTGQGCWRISIRKPPGLDMGEFFLGHANPCGITACGPDTVYMWMLTPHVERDSHMDDEELFVTLKALLADFGGNAGWIRDNMTREDWINYRPLAAALQPRDWFNGRIVLVGDAVHATTPHLASGAGMAVESGIVLAEELARAGDVESALRAYQERRFDRCRDVIETSVAVGRLQLEHGDPQVHAKMLEGALGRLNQPF</sequence>
<dbReference type="GO" id="GO:0004497">
    <property type="term" value="F:monooxygenase activity"/>
    <property type="evidence" value="ECO:0007669"/>
    <property type="project" value="UniProtKB-KW"/>
</dbReference>
<dbReference type="GO" id="GO:0071949">
    <property type="term" value="F:FAD binding"/>
    <property type="evidence" value="ECO:0007669"/>
    <property type="project" value="InterPro"/>
</dbReference>
<accession>A4XED7</accession>
<evidence type="ECO:0000256" key="2">
    <source>
        <dbReference type="ARBA" id="ARBA00023033"/>
    </source>
</evidence>
<evidence type="ECO:0000256" key="1">
    <source>
        <dbReference type="ARBA" id="ARBA00023002"/>
    </source>
</evidence>
<protein>
    <submittedName>
        <fullName evidence="4">Monooxygenase, FAD-binding</fullName>
    </submittedName>
</protein>
<proteinExistence type="predicted"/>
<dbReference type="SUPFAM" id="SSF51905">
    <property type="entry name" value="FAD/NAD(P)-binding domain"/>
    <property type="match status" value="1"/>
</dbReference>
<keyword evidence="1" id="KW-0560">Oxidoreductase</keyword>
<name>A4XED7_NOVAD</name>
<feature type="domain" description="FAD-binding" evidence="3">
    <location>
        <begin position="31"/>
        <end position="367"/>
    </location>
</feature>
<dbReference type="Proteomes" id="UP000009134">
    <property type="component" value="Plasmid pNL2"/>
</dbReference>
<dbReference type="PRINTS" id="PR00420">
    <property type="entry name" value="RNGMNOXGNASE"/>
</dbReference>
<keyword evidence="5" id="KW-1185">Reference proteome</keyword>
<dbReference type="eggNOG" id="COG0654">
    <property type="taxonomic scope" value="Bacteria"/>
</dbReference>
<evidence type="ECO:0000313" key="5">
    <source>
        <dbReference type="Proteomes" id="UP000009134"/>
    </source>
</evidence>
<dbReference type="AlphaFoldDB" id="A4XED7"/>